<protein>
    <recommendedName>
        <fullName evidence="4">Protein S100</fullName>
    </recommendedName>
    <alternativeName>
        <fullName evidence="4">S100 calcium-binding protein</fullName>
    </alternativeName>
</protein>
<evidence type="ECO:0000259" key="5">
    <source>
        <dbReference type="PROSITE" id="PS50222"/>
    </source>
</evidence>
<dbReference type="InterPro" id="IPR013787">
    <property type="entry name" value="S100_Ca-bd_sub"/>
</dbReference>
<reference evidence="7" key="1">
    <citation type="submission" date="2025-08" db="UniProtKB">
        <authorList>
            <consortium name="RefSeq"/>
        </authorList>
    </citation>
    <scope>IDENTIFICATION</scope>
    <source>
        <tissue evidence="7">Blood</tissue>
    </source>
</reference>
<keyword evidence="6" id="KW-1185">Reference proteome</keyword>
<sequence length="93" mass="10756">METPLEKALATLVCTFHKYSGKEGDKFTLSKQELKELIKQELALGEKMKDRGIDKLMESLDKDHNNEIDFKEYTGFLTALCMSYNQFFQPDAK</sequence>
<evidence type="ECO:0000256" key="4">
    <source>
        <dbReference type="RuleBase" id="RU361184"/>
    </source>
</evidence>
<evidence type="ECO:0000313" key="7">
    <source>
        <dbReference type="RefSeq" id="XP_060537956.1"/>
    </source>
</evidence>
<keyword evidence="3 4" id="KW-0106">Calcium</keyword>
<dbReference type="InterPro" id="IPR001751">
    <property type="entry name" value="S100/CaBP7/8-like_CS"/>
</dbReference>
<dbReference type="InterPro" id="IPR002048">
    <property type="entry name" value="EF_hand_dom"/>
</dbReference>
<dbReference type="PROSITE" id="PS00018">
    <property type="entry name" value="EF_HAND_1"/>
    <property type="match status" value="1"/>
</dbReference>
<accession>A0ABM3YPA6</accession>
<dbReference type="Gene3D" id="1.10.238.10">
    <property type="entry name" value="EF-hand"/>
    <property type="match status" value="1"/>
</dbReference>
<dbReference type="InterPro" id="IPR011992">
    <property type="entry name" value="EF-hand-dom_pair"/>
</dbReference>
<gene>
    <name evidence="7" type="primary">S100A5</name>
</gene>
<dbReference type="GeneID" id="117659804"/>
<dbReference type="PROSITE" id="PS00303">
    <property type="entry name" value="S100_CABP"/>
    <property type="match status" value="1"/>
</dbReference>
<dbReference type="Pfam" id="PF01023">
    <property type="entry name" value="S_100"/>
    <property type="match status" value="1"/>
</dbReference>
<dbReference type="RefSeq" id="XP_060537956.1">
    <property type="nucleotide sequence ID" value="XM_060681973.1"/>
</dbReference>
<dbReference type="SMART" id="SM01394">
    <property type="entry name" value="S_100"/>
    <property type="match status" value="1"/>
</dbReference>
<organism evidence="6 7">
    <name type="scientific">Pantherophis guttatus</name>
    <name type="common">Corn snake</name>
    <name type="synonym">Elaphe guttata</name>
    <dbReference type="NCBI Taxonomy" id="94885"/>
    <lineage>
        <taxon>Eukaryota</taxon>
        <taxon>Metazoa</taxon>
        <taxon>Chordata</taxon>
        <taxon>Craniata</taxon>
        <taxon>Vertebrata</taxon>
        <taxon>Euteleostomi</taxon>
        <taxon>Lepidosauria</taxon>
        <taxon>Squamata</taxon>
        <taxon>Bifurcata</taxon>
        <taxon>Unidentata</taxon>
        <taxon>Episquamata</taxon>
        <taxon>Toxicofera</taxon>
        <taxon>Serpentes</taxon>
        <taxon>Colubroidea</taxon>
        <taxon>Colubridae</taxon>
        <taxon>Colubrinae</taxon>
        <taxon>Pantherophis</taxon>
    </lineage>
</organism>
<evidence type="ECO:0000256" key="2">
    <source>
        <dbReference type="ARBA" id="ARBA00022723"/>
    </source>
</evidence>
<dbReference type="PANTHER" id="PTHR11639:SF65">
    <property type="entry name" value="PROTEIN S100-A5"/>
    <property type="match status" value="1"/>
</dbReference>
<evidence type="ECO:0000256" key="3">
    <source>
        <dbReference type="ARBA" id="ARBA00022837"/>
    </source>
</evidence>
<dbReference type="PANTHER" id="PTHR11639">
    <property type="entry name" value="S100 CALCIUM-BINDING PROTEIN"/>
    <property type="match status" value="1"/>
</dbReference>
<dbReference type="InterPro" id="IPR018247">
    <property type="entry name" value="EF_Hand_1_Ca_BS"/>
</dbReference>
<comment type="similarity">
    <text evidence="1 4">Belongs to the S-100 family.</text>
</comment>
<dbReference type="Proteomes" id="UP001652622">
    <property type="component" value="Unplaced"/>
</dbReference>
<evidence type="ECO:0000256" key="1">
    <source>
        <dbReference type="ARBA" id="ARBA00007323"/>
    </source>
</evidence>
<dbReference type="SUPFAM" id="SSF47473">
    <property type="entry name" value="EF-hand"/>
    <property type="match status" value="1"/>
</dbReference>
<name>A0ABM3YPA6_PANGU</name>
<evidence type="ECO:0000313" key="6">
    <source>
        <dbReference type="Proteomes" id="UP001652622"/>
    </source>
</evidence>
<feature type="domain" description="EF-hand" evidence="5">
    <location>
        <begin position="48"/>
        <end position="83"/>
    </location>
</feature>
<keyword evidence="2 4" id="KW-0479">Metal-binding</keyword>
<dbReference type="PROSITE" id="PS50222">
    <property type="entry name" value="EF_HAND_2"/>
    <property type="match status" value="1"/>
</dbReference>
<proteinExistence type="inferred from homology"/>